<feature type="domain" description="ISXO2-like transposase" evidence="1">
    <location>
        <begin position="1"/>
        <end position="121"/>
    </location>
</feature>
<proteinExistence type="predicted"/>
<comment type="caution">
    <text evidence="2">The sequence shown here is derived from an EMBL/GenBank/DDBJ whole genome shotgun (WGS) entry which is preliminary data.</text>
</comment>
<organism evidence="2 3">
    <name type="scientific">Brachionus calyciflorus</name>
    <dbReference type="NCBI Taxonomy" id="104777"/>
    <lineage>
        <taxon>Eukaryota</taxon>
        <taxon>Metazoa</taxon>
        <taxon>Spiralia</taxon>
        <taxon>Gnathifera</taxon>
        <taxon>Rotifera</taxon>
        <taxon>Eurotatoria</taxon>
        <taxon>Monogononta</taxon>
        <taxon>Pseudotrocha</taxon>
        <taxon>Ploima</taxon>
        <taxon>Brachionidae</taxon>
        <taxon>Brachionus</taxon>
    </lineage>
</organism>
<dbReference type="Pfam" id="PF12762">
    <property type="entry name" value="DDE_Tnp_IS1595"/>
    <property type="match status" value="1"/>
</dbReference>
<dbReference type="InterPro" id="IPR024445">
    <property type="entry name" value="Tnp_ISXO2-like"/>
</dbReference>
<name>A0A814N249_9BILA</name>
<gene>
    <name evidence="2" type="ORF">OXX778_LOCUS20447</name>
</gene>
<protein>
    <recommendedName>
        <fullName evidence="1">ISXO2-like transposase domain-containing protein</fullName>
    </recommendedName>
</protein>
<accession>A0A814N249</accession>
<dbReference type="InterPro" id="IPR053164">
    <property type="entry name" value="IS1016-like_transposase"/>
</dbReference>
<dbReference type="PANTHER" id="PTHR47163">
    <property type="entry name" value="DDE_TNP_IS1595 DOMAIN-CONTAINING PROTEIN"/>
    <property type="match status" value="1"/>
</dbReference>
<dbReference type="SMART" id="SM01126">
    <property type="entry name" value="DDE_Tnp_IS1595"/>
    <property type="match status" value="1"/>
</dbReference>
<evidence type="ECO:0000259" key="1">
    <source>
        <dbReference type="SMART" id="SM01126"/>
    </source>
</evidence>
<sequence>MLGRTFNYNEDFDQFSNGQCYPELVPDRNAETLLSIIYEKCLPDSIIFSDCWASYNKISELKDFKHKTISHTLYFLNPDTGRCTKRIESFWNSSKHRFKEMRGFKRANVQSYLDELVWRFNNNGWRTSQEAIIHKAEDEYDGSQSEVSDVDSLLGSLVRSKNNSEIESYGQNEDVYVRDIGYHNERDSATFAAQKP</sequence>
<reference evidence="2" key="1">
    <citation type="submission" date="2021-02" db="EMBL/GenBank/DDBJ databases">
        <authorList>
            <person name="Nowell W R."/>
        </authorList>
    </citation>
    <scope>NUCLEOTIDE SEQUENCE</scope>
    <source>
        <strain evidence="2">Ploen Becks lab</strain>
    </source>
</reference>
<evidence type="ECO:0000313" key="2">
    <source>
        <dbReference type="EMBL" id="CAF1086373.1"/>
    </source>
</evidence>
<dbReference type="EMBL" id="CAJNOC010006811">
    <property type="protein sequence ID" value="CAF1086373.1"/>
    <property type="molecule type" value="Genomic_DNA"/>
</dbReference>
<dbReference type="Proteomes" id="UP000663879">
    <property type="component" value="Unassembled WGS sequence"/>
</dbReference>
<dbReference type="AlphaFoldDB" id="A0A814N249"/>
<dbReference type="OrthoDB" id="5986236at2759"/>
<dbReference type="PANTHER" id="PTHR47163:SF2">
    <property type="entry name" value="SI:DKEY-17M8.2"/>
    <property type="match status" value="1"/>
</dbReference>
<evidence type="ECO:0000313" key="3">
    <source>
        <dbReference type="Proteomes" id="UP000663879"/>
    </source>
</evidence>
<keyword evidence="3" id="KW-1185">Reference proteome</keyword>